<accession>A0A3M7PIV1</accession>
<keyword evidence="1" id="KW-0732">Signal</keyword>
<dbReference type="EMBL" id="REGN01010457">
    <property type="protein sequence ID" value="RMZ98989.1"/>
    <property type="molecule type" value="Genomic_DNA"/>
</dbReference>
<protein>
    <recommendedName>
        <fullName evidence="4">Secreted protein</fullName>
    </recommendedName>
</protein>
<name>A0A3M7PIV1_BRAPC</name>
<sequence>MSGFSIQALILILMTCTTLQPNKKKLTGKFVIKTLKICSCPKQKKYFAIFLGLGLILRNNAMFHKCFFMDDQNRYRVEKQQNTQML</sequence>
<proteinExistence type="predicted"/>
<evidence type="ECO:0000313" key="3">
    <source>
        <dbReference type="Proteomes" id="UP000276133"/>
    </source>
</evidence>
<evidence type="ECO:0008006" key="4">
    <source>
        <dbReference type="Google" id="ProtNLM"/>
    </source>
</evidence>
<keyword evidence="3" id="KW-1185">Reference proteome</keyword>
<dbReference type="AlphaFoldDB" id="A0A3M7PIV1"/>
<dbReference type="Proteomes" id="UP000276133">
    <property type="component" value="Unassembled WGS sequence"/>
</dbReference>
<evidence type="ECO:0000313" key="2">
    <source>
        <dbReference type="EMBL" id="RMZ98989.1"/>
    </source>
</evidence>
<reference evidence="2 3" key="1">
    <citation type="journal article" date="2018" name="Sci. Rep.">
        <title>Genomic signatures of local adaptation to the degree of environmental predictability in rotifers.</title>
        <authorList>
            <person name="Franch-Gras L."/>
            <person name="Hahn C."/>
            <person name="Garcia-Roger E.M."/>
            <person name="Carmona M.J."/>
            <person name="Serra M."/>
            <person name="Gomez A."/>
        </authorList>
    </citation>
    <scope>NUCLEOTIDE SEQUENCE [LARGE SCALE GENOMIC DNA]</scope>
    <source>
        <strain evidence="2">HYR1</strain>
    </source>
</reference>
<gene>
    <name evidence="2" type="ORF">BpHYR1_031371</name>
</gene>
<organism evidence="2 3">
    <name type="scientific">Brachionus plicatilis</name>
    <name type="common">Marine rotifer</name>
    <name type="synonym">Brachionus muelleri</name>
    <dbReference type="NCBI Taxonomy" id="10195"/>
    <lineage>
        <taxon>Eukaryota</taxon>
        <taxon>Metazoa</taxon>
        <taxon>Spiralia</taxon>
        <taxon>Gnathifera</taxon>
        <taxon>Rotifera</taxon>
        <taxon>Eurotatoria</taxon>
        <taxon>Monogononta</taxon>
        <taxon>Pseudotrocha</taxon>
        <taxon>Ploima</taxon>
        <taxon>Brachionidae</taxon>
        <taxon>Brachionus</taxon>
    </lineage>
</organism>
<evidence type="ECO:0000256" key="1">
    <source>
        <dbReference type="SAM" id="SignalP"/>
    </source>
</evidence>
<comment type="caution">
    <text evidence="2">The sequence shown here is derived from an EMBL/GenBank/DDBJ whole genome shotgun (WGS) entry which is preliminary data.</text>
</comment>
<feature type="signal peptide" evidence="1">
    <location>
        <begin position="1"/>
        <end position="19"/>
    </location>
</feature>
<feature type="chain" id="PRO_5018184420" description="Secreted protein" evidence="1">
    <location>
        <begin position="20"/>
        <end position="86"/>
    </location>
</feature>